<evidence type="ECO:0000313" key="2">
    <source>
        <dbReference type="EMBL" id="CAA9575802.1"/>
    </source>
</evidence>
<feature type="domain" description="Phospholipid/glycerol acyltransferase" evidence="1">
    <location>
        <begin position="42"/>
        <end position="209"/>
    </location>
</feature>
<evidence type="ECO:0000259" key="1">
    <source>
        <dbReference type="Pfam" id="PF01553"/>
    </source>
</evidence>
<organism evidence="2">
    <name type="scientific">uncultured Thermomicrobiales bacterium</name>
    <dbReference type="NCBI Taxonomy" id="1645740"/>
    <lineage>
        <taxon>Bacteria</taxon>
        <taxon>Pseudomonadati</taxon>
        <taxon>Thermomicrobiota</taxon>
        <taxon>Thermomicrobia</taxon>
        <taxon>Thermomicrobiales</taxon>
        <taxon>environmental samples</taxon>
    </lineage>
</organism>
<dbReference type="GO" id="GO:0016746">
    <property type="term" value="F:acyltransferase activity"/>
    <property type="evidence" value="ECO:0007669"/>
    <property type="project" value="InterPro"/>
</dbReference>
<sequence length="257" mass="28125">MTTTPAQGGSLIPGASAVAARMADRTIRLTALGLMRGKVDLAVSGQDNVPRTGPVVLAARHYHHLFDGTSLLTTIGRPLRVMVALDWVDAGPRRRIAERMCAMAGWPVVLRPDAELYRPDLAADPVRTATYQRETTGYLKRAAGQSVEILRRGEAMLMFPEGYPNIDPSFTPKSERTDDFLRTLPGAVRIPLLAQSTGLAPIPIVPVGFHYRRTGHDAWHIQLRFGEAMYARERGAADRAVEELGTAIHALSREPNS</sequence>
<dbReference type="EMBL" id="CADCWK010000379">
    <property type="protein sequence ID" value="CAA9575802.1"/>
    <property type="molecule type" value="Genomic_DNA"/>
</dbReference>
<proteinExistence type="predicted"/>
<dbReference type="AlphaFoldDB" id="A0A6J4VK28"/>
<protein>
    <recommendedName>
        <fullName evidence="1">Phospholipid/glycerol acyltransferase domain-containing protein</fullName>
    </recommendedName>
</protein>
<dbReference type="InterPro" id="IPR002123">
    <property type="entry name" value="Plipid/glycerol_acylTrfase"/>
</dbReference>
<name>A0A6J4VK28_9BACT</name>
<reference evidence="2" key="1">
    <citation type="submission" date="2020-02" db="EMBL/GenBank/DDBJ databases">
        <authorList>
            <person name="Meier V. D."/>
        </authorList>
    </citation>
    <scope>NUCLEOTIDE SEQUENCE</scope>
    <source>
        <strain evidence="2">AVDCRST_MAG33</strain>
    </source>
</reference>
<gene>
    <name evidence="2" type="ORF">AVDCRST_MAG33-3037</name>
</gene>
<dbReference type="SUPFAM" id="SSF69593">
    <property type="entry name" value="Glycerol-3-phosphate (1)-acyltransferase"/>
    <property type="match status" value="1"/>
</dbReference>
<accession>A0A6J4VK28</accession>
<dbReference type="Pfam" id="PF01553">
    <property type="entry name" value="Acyltransferase"/>
    <property type="match status" value="1"/>
</dbReference>